<name>A0ACD0NX44_9BASI</name>
<dbReference type="Proteomes" id="UP000245626">
    <property type="component" value="Unassembled WGS sequence"/>
</dbReference>
<sequence>MPVKREDAMMPDDSNTSASSLFPTFRPPAHGFTATIQAISSTLFKLFVYIFLRWIPTSAAYPAIPALFLIYALISILHDLRIKSSWQKFLRHVSSHDANLDQQTSSTKLEAKQTYESAQETLSKGAIEGSSTTPTYAQVVAQGKPISKDQANGRSGRVKSQPKAGSPSIAEWMNAIFFGVSTRSRRFNSYIFAAHSLLFLVFLDSFLSPYLFPSHWDYNLEFARVGAIGPTSAKVHVRYPHPLPPFDGLLEDMSDELGLSGVLRDGSEENPEPVRVIWRRVAESGETAFTSEDFGEREASMSRRWERGPLLRLTEERDWTATAELDNLWPSTRYEWRLAFVHNNTFTPMPERPQQFTTWPDPRLNQQSYSRAELDTELEDENRDRSPLDDPRHFTFASTSCVKPDFPYHPAQFWGWNWLLKSFGIGDGIGGIAQRNRIPGFDLLADRAVSGRSKPSLRFLLQLGDLIYADVPRYGGANEAAYRKLYRNLFASDSFRRVYEKIPVIGIYDDHEVLNNWGGEQVDGEFLKNFPSANTAWQEYVGAPNPEPLERGENYFTFRYGDSAAFFVMDVRKHRTHYESEDGPEKTMLGQRQKDDLLRWLGAVNSTATFKFVVSSVPFNSLWGLDGQKDSWAGYMSERSSLMDTMQYVPNLIVLSGDRHEFAAVSIRDTVTEFSTSPLSMFYLPIRTFSEDNGAGVTGEDKIYKYIPDGNHKWSEFEVDTRDPYRPVVRVSVQVDGKEAWKVEVKGKPVKKPESAVGSIAKTLFELLGLKPRKWF</sequence>
<dbReference type="EMBL" id="KZ819936">
    <property type="protein sequence ID" value="PWN50399.1"/>
    <property type="molecule type" value="Genomic_DNA"/>
</dbReference>
<reference evidence="1 2" key="1">
    <citation type="journal article" date="2018" name="Mol. Biol. Evol.">
        <title>Broad Genomic Sampling Reveals a Smut Pathogenic Ancestry of the Fungal Clade Ustilaginomycotina.</title>
        <authorList>
            <person name="Kijpornyongpan T."/>
            <person name="Mondo S.J."/>
            <person name="Barry K."/>
            <person name="Sandor L."/>
            <person name="Lee J."/>
            <person name="Lipzen A."/>
            <person name="Pangilinan J."/>
            <person name="LaButti K."/>
            <person name="Hainaut M."/>
            <person name="Henrissat B."/>
            <person name="Grigoriev I.V."/>
            <person name="Spatafora J.W."/>
            <person name="Aime M.C."/>
        </authorList>
    </citation>
    <scope>NUCLEOTIDE SEQUENCE [LARGE SCALE GENOMIC DNA]</scope>
    <source>
        <strain evidence="1 2">SA 807</strain>
    </source>
</reference>
<accession>A0ACD0NX44</accession>
<protein>
    <submittedName>
        <fullName evidence="1">Uncharacterized protein</fullName>
    </submittedName>
</protein>
<proteinExistence type="predicted"/>
<evidence type="ECO:0000313" key="2">
    <source>
        <dbReference type="Proteomes" id="UP000245626"/>
    </source>
</evidence>
<gene>
    <name evidence="1" type="ORF">IE53DRAFT_97589</name>
</gene>
<organism evidence="1 2">
    <name type="scientific">Violaceomyces palustris</name>
    <dbReference type="NCBI Taxonomy" id="1673888"/>
    <lineage>
        <taxon>Eukaryota</taxon>
        <taxon>Fungi</taxon>
        <taxon>Dikarya</taxon>
        <taxon>Basidiomycota</taxon>
        <taxon>Ustilaginomycotina</taxon>
        <taxon>Ustilaginomycetes</taxon>
        <taxon>Violaceomycetales</taxon>
        <taxon>Violaceomycetaceae</taxon>
        <taxon>Violaceomyces</taxon>
    </lineage>
</organism>
<evidence type="ECO:0000313" key="1">
    <source>
        <dbReference type="EMBL" id="PWN50399.1"/>
    </source>
</evidence>
<keyword evidence="2" id="KW-1185">Reference proteome</keyword>